<feature type="region of interest" description="Disordered" evidence="13">
    <location>
        <begin position="1158"/>
        <end position="1179"/>
    </location>
</feature>
<evidence type="ECO:0000256" key="2">
    <source>
        <dbReference type="ARBA" id="ARBA00004394"/>
    </source>
</evidence>
<dbReference type="GO" id="GO:0045540">
    <property type="term" value="P:regulation of cholesterol biosynthetic process"/>
    <property type="evidence" value="ECO:0007669"/>
    <property type="project" value="TreeGrafter"/>
</dbReference>
<feature type="domain" description="SSD" evidence="15">
    <location>
        <begin position="287"/>
        <end position="445"/>
    </location>
</feature>
<dbReference type="GO" id="GO:0032934">
    <property type="term" value="F:sterol binding"/>
    <property type="evidence" value="ECO:0007669"/>
    <property type="project" value="InterPro"/>
</dbReference>
<dbReference type="PANTHER" id="PTHR46378:SF1">
    <property type="entry name" value="STEROL REGULATORY ELEMENT-BINDING PROTEIN CLEAVAGE-ACTIVATING PROTEIN"/>
    <property type="match status" value="1"/>
</dbReference>
<gene>
    <name evidence="16" type="ORF">AAE3_LOCUS7680</name>
</gene>
<dbReference type="OrthoDB" id="6510177at2759"/>
<dbReference type="EMBL" id="CACVBS010000048">
    <property type="protein sequence ID" value="CAA7265335.1"/>
    <property type="molecule type" value="Genomic_DNA"/>
</dbReference>
<dbReference type="SUPFAM" id="SSF82866">
    <property type="entry name" value="Multidrug efflux transporter AcrB transmembrane domain"/>
    <property type="match status" value="1"/>
</dbReference>
<feature type="transmembrane region" description="Helical" evidence="14">
    <location>
        <begin position="399"/>
        <end position="416"/>
    </location>
</feature>
<keyword evidence="14" id="KW-0812">Transmembrane</keyword>
<feature type="transmembrane region" description="Helical" evidence="14">
    <location>
        <begin position="607"/>
        <end position="634"/>
    </location>
</feature>
<feature type="transmembrane region" description="Helical" evidence="14">
    <location>
        <begin position="500"/>
        <end position="519"/>
    </location>
</feature>
<keyword evidence="12" id="KW-0753">Steroid metabolism</keyword>
<keyword evidence="10" id="KW-0446">Lipid-binding</keyword>
<feature type="region of interest" description="Disordered" evidence="13">
    <location>
        <begin position="1105"/>
        <end position="1128"/>
    </location>
</feature>
<evidence type="ECO:0000256" key="9">
    <source>
        <dbReference type="ARBA" id="ARBA00023098"/>
    </source>
</evidence>
<dbReference type="InterPro" id="IPR015943">
    <property type="entry name" value="WD40/YVTN_repeat-like_dom_sf"/>
</dbReference>
<reference evidence="16 17" key="1">
    <citation type="submission" date="2020-01" db="EMBL/GenBank/DDBJ databases">
        <authorList>
            <person name="Gupta K D."/>
        </authorList>
    </citation>
    <scope>NUCLEOTIDE SEQUENCE [LARGE SCALE GENOMIC DNA]</scope>
</reference>
<feature type="transmembrane region" description="Helical" evidence="14">
    <location>
        <begin position="316"/>
        <end position="342"/>
    </location>
</feature>
<feature type="compositionally biased region" description="Low complexity" evidence="13">
    <location>
        <begin position="1282"/>
        <end position="1308"/>
    </location>
</feature>
<organism evidence="16 17">
    <name type="scientific">Cyclocybe aegerita</name>
    <name type="common">Black poplar mushroom</name>
    <name type="synonym">Agrocybe aegerita</name>
    <dbReference type="NCBI Taxonomy" id="1973307"/>
    <lineage>
        <taxon>Eukaryota</taxon>
        <taxon>Fungi</taxon>
        <taxon>Dikarya</taxon>
        <taxon>Basidiomycota</taxon>
        <taxon>Agaricomycotina</taxon>
        <taxon>Agaricomycetes</taxon>
        <taxon>Agaricomycetidae</taxon>
        <taxon>Agaricales</taxon>
        <taxon>Agaricineae</taxon>
        <taxon>Bolbitiaceae</taxon>
        <taxon>Cyclocybe</taxon>
    </lineage>
</organism>
<accession>A0A8S0W0H3</accession>
<evidence type="ECO:0000256" key="8">
    <source>
        <dbReference type="ARBA" id="ARBA00023034"/>
    </source>
</evidence>
<feature type="compositionally biased region" description="Polar residues" evidence="13">
    <location>
        <begin position="821"/>
        <end position="831"/>
    </location>
</feature>
<dbReference type="GO" id="GO:0005789">
    <property type="term" value="C:endoplasmic reticulum membrane"/>
    <property type="evidence" value="ECO:0007669"/>
    <property type="project" value="InterPro"/>
</dbReference>
<comment type="subcellular location">
    <subcellularLocation>
        <location evidence="1">Endoplasmic reticulum</location>
    </subcellularLocation>
    <subcellularLocation>
        <location evidence="2">Golgi apparatus membrane</location>
    </subcellularLocation>
</comment>
<evidence type="ECO:0000256" key="6">
    <source>
        <dbReference type="ARBA" id="ARBA00022737"/>
    </source>
</evidence>
<name>A0A8S0W0H3_CYCAE</name>
<evidence type="ECO:0000256" key="5">
    <source>
        <dbReference type="ARBA" id="ARBA00022574"/>
    </source>
</evidence>
<keyword evidence="5" id="KW-0853">WD repeat</keyword>
<feature type="region of interest" description="Disordered" evidence="13">
    <location>
        <begin position="1231"/>
        <end position="1251"/>
    </location>
</feature>
<feature type="transmembrane region" description="Helical" evidence="14">
    <location>
        <begin position="284"/>
        <end position="304"/>
    </location>
</feature>
<feature type="region of interest" description="Disordered" evidence="13">
    <location>
        <begin position="1032"/>
        <end position="1086"/>
    </location>
</feature>
<evidence type="ECO:0000256" key="7">
    <source>
        <dbReference type="ARBA" id="ARBA00022824"/>
    </source>
</evidence>
<proteinExistence type="inferred from homology"/>
<dbReference type="PROSITE" id="PS50156">
    <property type="entry name" value="SSD"/>
    <property type="match status" value="1"/>
</dbReference>
<keyword evidence="11 14" id="KW-0472">Membrane</keyword>
<evidence type="ECO:0000256" key="11">
    <source>
        <dbReference type="ARBA" id="ARBA00023136"/>
    </source>
</evidence>
<evidence type="ECO:0000256" key="4">
    <source>
        <dbReference type="ARBA" id="ARBA00019541"/>
    </source>
</evidence>
<dbReference type="InterPro" id="IPR030225">
    <property type="entry name" value="SCAP"/>
</dbReference>
<sequence length="1350" mass="146702">MLTYPAWLLHRARTHGQAFFLQFGLHCATHQIRVILISCVVITSLFYPALDLYISSRSSSQSIVETIITPNYAPDYSDLVDLWSGYDTLRVHHDSRTRLQCRDGQTLRVERILIESHLVEDDAAANHQILLSTLDLERRLQRLISKSDSSCLKTANGQCLVVSPLAFWNYDKESIRYDTNILDTLSYSKNVSIAGVPITPHMVLAGRASLEDGAGNWFDSARFLALTYFFPQNACVRSGSESAQWAQLVQKAVLQNADVTVQVPESTLIALEYNPQRSESRKGWSAISAFLYIAYTGFTVYVVWSVREMDSVHSRVGVTFTALVEIAVSTITSLSVCALVGFKITMVPWELLPIVIVFVGAENMFNLVDAVGKTSISLSVKQRIAEGLSRAGTSNTLKVVSYNAILGVIAVFSFGAVRQFCIFAIVVLVAHWFLAHTFFMAVLSIDIARLELEELLRHDQSLAQVAPQSHKDNYDQSTKQPRSGWQKLVFTIQSLLKGRAATNISLVMLLAIAATLYYTTYTTSPTITPPHVKPRGAVLRSKMREPAAQATIVSTAEQIWKTLNPAQTPLLHLRVELPTVITFSPDADAATVMQGYQARYTTLTFKFVLWLLTIVVLPIAATTSALWGLLLYLLKNTELLEAQRHRLDGGTSLNGHGKEDERTLQGNITFTTLPRAFASDVELIAASKDGKVVVSVGLHNEITVWNADTRKHVPIDPQDILLRMASTSSCAVSTVTCVNVDEGGRYFAIGTGAGLIVGWSVDRGTGFVKALPVLALENSSASVTEVRFVPATPLAPYDSKIGIKRKKTPIPTHGRTPPANPSATSEPNSLESKPRRGVTLLATYESGVAARWNIADFPTVSFFSPSRQSDATVVRALLMPVLPDDRVLVAFCLDDGTLDIIETGEYAPTMLAECILQAGDPLDLVWTAHACRAEISGSMRVVVAAATEAGAVSLWDGSTGVCIAILESPSLAPTPHGRISRLRVCPVQAETCHFCGQLPMESLAVAYSDDSASGVVRFAKLYVEEDQAPTQTSRRCSCARAHHQQQTGLRRVSSRDSLVGSIVPPRTRSRSNSNASSSQLGSPRIPRARLATAFEASTAAAFPVSGHGVHSRRASEKEKEREKEGYLSRRSSELLLTVPFPVGSLAEDGGDYDLGAVSPGAGNDTGLTRSGATTPTHSHSGSLGAINIYAQSVWQNAVVVPLEDVMCERGGWDVMNGLVVGIRRKPRIQSKSKLVPVHSSTPPNSTSPHGLSAATLDRWEMWSFDPALSLLRGSVLSTLPARPRSSSEGRSSSSSFSFSSTPTFSFTSRTKSSADCIARLPFTRVSPLLIISEYAFAGFGNTVGLFSFSS</sequence>
<dbReference type="Proteomes" id="UP000467700">
    <property type="component" value="Unassembled WGS sequence"/>
</dbReference>
<dbReference type="Pfam" id="PF12349">
    <property type="entry name" value="Sterol-sensing"/>
    <property type="match status" value="1"/>
</dbReference>
<dbReference type="SUPFAM" id="SSF63829">
    <property type="entry name" value="Calcium-dependent phosphotriesterase"/>
    <property type="match status" value="1"/>
</dbReference>
<evidence type="ECO:0000256" key="10">
    <source>
        <dbReference type="ARBA" id="ARBA00023121"/>
    </source>
</evidence>
<protein>
    <recommendedName>
        <fullName evidence="4">Sterol regulatory element-binding protein cleavage-activating protein</fullName>
    </recommendedName>
</protein>
<feature type="compositionally biased region" description="Polar residues" evidence="13">
    <location>
        <begin position="1165"/>
        <end position="1179"/>
    </location>
</feature>
<evidence type="ECO:0000256" key="1">
    <source>
        <dbReference type="ARBA" id="ARBA00004240"/>
    </source>
</evidence>
<evidence type="ECO:0000259" key="15">
    <source>
        <dbReference type="PROSITE" id="PS50156"/>
    </source>
</evidence>
<dbReference type="PANTHER" id="PTHR46378">
    <property type="entry name" value="STEROL REGULATORY ELEMENT-BINDING PROTEIN CLEAVAGE-ACTIVATING PROTEIN"/>
    <property type="match status" value="1"/>
</dbReference>
<dbReference type="Gene3D" id="2.130.10.10">
    <property type="entry name" value="YVTN repeat-like/Quinoprotein amine dehydrogenase"/>
    <property type="match status" value="1"/>
</dbReference>
<dbReference type="GO" id="GO:0032936">
    <property type="term" value="C:SREBP-SCAP complex"/>
    <property type="evidence" value="ECO:0007669"/>
    <property type="project" value="TreeGrafter"/>
</dbReference>
<feature type="region of interest" description="Disordered" evidence="13">
    <location>
        <begin position="805"/>
        <end position="834"/>
    </location>
</feature>
<keyword evidence="8" id="KW-0333">Golgi apparatus</keyword>
<keyword evidence="14" id="KW-1133">Transmembrane helix</keyword>
<evidence type="ECO:0000256" key="14">
    <source>
        <dbReference type="SAM" id="Phobius"/>
    </source>
</evidence>
<keyword evidence="7" id="KW-0256">Endoplasmic reticulum</keyword>
<dbReference type="InterPro" id="IPR053958">
    <property type="entry name" value="HMGCR/SNAP/NPC1-like_SSD"/>
</dbReference>
<evidence type="ECO:0000256" key="12">
    <source>
        <dbReference type="ARBA" id="ARBA00023221"/>
    </source>
</evidence>
<feature type="transmembrane region" description="Helical" evidence="14">
    <location>
        <begin position="32"/>
        <end position="50"/>
    </location>
</feature>
<evidence type="ECO:0000313" key="16">
    <source>
        <dbReference type="EMBL" id="CAA7265335.1"/>
    </source>
</evidence>
<evidence type="ECO:0000256" key="3">
    <source>
        <dbReference type="ARBA" id="ARBA00007410"/>
    </source>
</evidence>
<evidence type="ECO:0000256" key="13">
    <source>
        <dbReference type="SAM" id="MobiDB-lite"/>
    </source>
</evidence>
<comment type="caution">
    <text evidence="16">The sequence shown here is derived from an EMBL/GenBank/DDBJ whole genome shotgun (WGS) entry which is preliminary data.</text>
</comment>
<dbReference type="GO" id="GO:0000139">
    <property type="term" value="C:Golgi membrane"/>
    <property type="evidence" value="ECO:0007669"/>
    <property type="project" value="UniProtKB-SubCell"/>
</dbReference>
<dbReference type="InterPro" id="IPR000731">
    <property type="entry name" value="SSD"/>
</dbReference>
<feature type="transmembrane region" description="Helical" evidence="14">
    <location>
        <begin position="422"/>
        <end position="448"/>
    </location>
</feature>
<feature type="compositionally biased region" description="Basic and acidic residues" evidence="13">
    <location>
        <begin position="1113"/>
        <end position="1128"/>
    </location>
</feature>
<evidence type="ECO:0000313" key="17">
    <source>
        <dbReference type="Proteomes" id="UP000467700"/>
    </source>
</evidence>
<keyword evidence="9" id="KW-0443">Lipid metabolism</keyword>
<dbReference type="GO" id="GO:0032933">
    <property type="term" value="P:SREBP signaling pathway"/>
    <property type="evidence" value="ECO:0007669"/>
    <property type="project" value="InterPro"/>
</dbReference>
<feature type="compositionally biased region" description="Low complexity" evidence="13">
    <location>
        <begin position="1235"/>
        <end position="1249"/>
    </location>
</feature>
<feature type="region of interest" description="Disordered" evidence="13">
    <location>
        <begin position="1279"/>
        <end position="1308"/>
    </location>
</feature>
<dbReference type="GO" id="GO:0008202">
    <property type="term" value="P:steroid metabolic process"/>
    <property type="evidence" value="ECO:0007669"/>
    <property type="project" value="UniProtKB-KW"/>
</dbReference>
<keyword evidence="17" id="KW-1185">Reference proteome</keyword>
<comment type="similarity">
    <text evidence="3">Belongs to the WD repeat SCAP family.</text>
</comment>
<keyword evidence="6" id="KW-0677">Repeat</keyword>